<dbReference type="AlphaFoldDB" id="A0A0D2F7T8"/>
<gene>
    <name evidence="2" type="ORF">PV05_04782</name>
</gene>
<evidence type="ECO:0000313" key="2">
    <source>
        <dbReference type="EMBL" id="KIW56099.1"/>
    </source>
</evidence>
<name>A0A0D2F7T8_9EURO</name>
<keyword evidence="3" id="KW-1185">Reference proteome</keyword>
<dbReference type="GeneID" id="25326690"/>
<feature type="region of interest" description="Disordered" evidence="1">
    <location>
        <begin position="146"/>
        <end position="174"/>
    </location>
</feature>
<feature type="compositionally biased region" description="Basic and acidic residues" evidence="1">
    <location>
        <begin position="165"/>
        <end position="174"/>
    </location>
</feature>
<feature type="compositionally biased region" description="Low complexity" evidence="1">
    <location>
        <begin position="146"/>
        <end position="158"/>
    </location>
</feature>
<sequence length="174" mass="19157">MNPSVDFSAFGLSMVIVADLNASIGDCCLKNGAERFGFGFGWKKDEMGGFLISQYYFSSPRLILTEDVTSRQSAKDRHRRRMMAVIAQCGWAVPERQKEETQICGLLYLARSLTNQQRKSPVDGTGTEAEPELEGMWCVARSSIRSSSSLMASSDRASPLCGKDPTVREISGDL</sequence>
<proteinExistence type="predicted"/>
<dbReference type="Proteomes" id="UP000054342">
    <property type="component" value="Unassembled WGS sequence"/>
</dbReference>
<dbReference type="RefSeq" id="XP_013316683.1">
    <property type="nucleotide sequence ID" value="XM_013461229.1"/>
</dbReference>
<dbReference type="HOGENOM" id="CLU_1540074_0_0_1"/>
<reference evidence="2 3" key="1">
    <citation type="submission" date="2015-01" db="EMBL/GenBank/DDBJ databases">
        <title>The Genome Sequence of Exophiala xenobiotica CBS118157.</title>
        <authorList>
            <consortium name="The Broad Institute Genomics Platform"/>
            <person name="Cuomo C."/>
            <person name="de Hoog S."/>
            <person name="Gorbushina A."/>
            <person name="Stielow B."/>
            <person name="Teixiera M."/>
            <person name="Abouelleil A."/>
            <person name="Chapman S.B."/>
            <person name="Priest M."/>
            <person name="Young S.K."/>
            <person name="Wortman J."/>
            <person name="Nusbaum C."/>
            <person name="Birren B."/>
        </authorList>
    </citation>
    <scope>NUCLEOTIDE SEQUENCE [LARGE SCALE GENOMIC DNA]</scope>
    <source>
        <strain evidence="2 3">CBS 118157</strain>
    </source>
</reference>
<protein>
    <submittedName>
        <fullName evidence="2">Uncharacterized protein</fullName>
    </submittedName>
</protein>
<dbReference type="EMBL" id="KN847319">
    <property type="protein sequence ID" value="KIW56099.1"/>
    <property type="molecule type" value="Genomic_DNA"/>
</dbReference>
<evidence type="ECO:0000313" key="3">
    <source>
        <dbReference type="Proteomes" id="UP000054342"/>
    </source>
</evidence>
<organism evidence="2 3">
    <name type="scientific">Exophiala xenobiotica</name>
    <dbReference type="NCBI Taxonomy" id="348802"/>
    <lineage>
        <taxon>Eukaryota</taxon>
        <taxon>Fungi</taxon>
        <taxon>Dikarya</taxon>
        <taxon>Ascomycota</taxon>
        <taxon>Pezizomycotina</taxon>
        <taxon>Eurotiomycetes</taxon>
        <taxon>Chaetothyriomycetidae</taxon>
        <taxon>Chaetothyriales</taxon>
        <taxon>Herpotrichiellaceae</taxon>
        <taxon>Exophiala</taxon>
    </lineage>
</organism>
<accession>A0A0D2F7T8</accession>
<evidence type="ECO:0000256" key="1">
    <source>
        <dbReference type="SAM" id="MobiDB-lite"/>
    </source>
</evidence>